<protein>
    <submittedName>
        <fullName evidence="2">BQ5605_C005g03561 protein</fullName>
    </submittedName>
</protein>
<reference evidence="2 3" key="1">
    <citation type="submission" date="2016-11" db="EMBL/GenBank/DDBJ databases">
        <authorList>
            <person name="Jaros S."/>
            <person name="Januszkiewicz K."/>
            <person name="Wedrychowicz H."/>
        </authorList>
    </citation>
    <scope>NUCLEOTIDE SEQUENCE [LARGE SCALE GENOMIC DNA]</scope>
</reference>
<accession>A0A2X0MED4</accession>
<dbReference type="EMBL" id="FQNC01000047">
    <property type="protein sequence ID" value="SGY77132.1"/>
    <property type="molecule type" value="Genomic_DNA"/>
</dbReference>
<proteinExistence type="predicted"/>
<organism evidence="2 3">
    <name type="scientific">Microbotryum silenes-dioicae</name>
    <dbReference type="NCBI Taxonomy" id="796604"/>
    <lineage>
        <taxon>Eukaryota</taxon>
        <taxon>Fungi</taxon>
        <taxon>Dikarya</taxon>
        <taxon>Basidiomycota</taxon>
        <taxon>Pucciniomycotina</taxon>
        <taxon>Microbotryomycetes</taxon>
        <taxon>Microbotryales</taxon>
        <taxon>Microbotryaceae</taxon>
        <taxon>Microbotryum</taxon>
    </lineage>
</organism>
<gene>
    <name evidence="2" type="primary">BQ5605_C005g03561</name>
    <name evidence="2" type="ORF">BQ5605_C005G03561</name>
</gene>
<dbReference type="Proteomes" id="UP000249464">
    <property type="component" value="Unassembled WGS sequence"/>
</dbReference>
<dbReference type="STRING" id="796604.A0A2X0MED4"/>
<keyword evidence="3" id="KW-1185">Reference proteome</keyword>
<evidence type="ECO:0000313" key="3">
    <source>
        <dbReference type="Proteomes" id="UP000249464"/>
    </source>
</evidence>
<sequence>MILGPFATVLHFHLLLHPRNQVDILYRNSSIVNSNAFRKRILDENMHDEDKDAYLAAKGESGKTEHIEKRDLGP</sequence>
<feature type="compositionally biased region" description="Basic and acidic residues" evidence="1">
    <location>
        <begin position="60"/>
        <end position="74"/>
    </location>
</feature>
<evidence type="ECO:0000256" key="1">
    <source>
        <dbReference type="SAM" id="MobiDB-lite"/>
    </source>
</evidence>
<evidence type="ECO:0000313" key="2">
    <source>
        <dbReference type="EMBL" id="SGY77132.1"/>
    </source>
</evidence>
<dbReference type="AlphaFoldDB" id="A0A2X0MED4"/>
<feature type="region of interest" description="Disordered" evidence="1">
    <location>
        <begin position="55"/>
        <end position="74"/>
    </location>
</feature>
<name>A0A2X0MED4_9BASI</name>